<keyword evidence="2" id="KW-1185">Reference proteome</keyword>
<organism evidence="1 2">
    <name type="scientific">Roseospira marina</name>
    <dbReference type="NCBI Taxonomy" id="140057"/>
    <lineage>
        <taxon>Bacteria</taxon>
        <taxon>Pseudomonadati</taxon>
        <taxon>Pseudomonadota</taxon>
        <taxon>Alphaproteobacteria</taxon>
        <taxon>Rhodospirillales</taxon>
        <taxon>Rhodospirillaceae</taxon>
        <taxon>Roseospira</taxon>
    </lineage>
</organism>
<gene>
    <name evidence="1" type="ORF">F1188_18065</name>
</gene>
<proteinExistence type="predicted"/>
<dbReference type="AlphaFoldDB" id="A0A5M6I874"/>
<accession>A0A5M6I874</accession>
<evidence type="ECO:0000313" key="2">
    <source>
        <dbReference type="Proteomes" id="UP000324065"/>
    </source>
</evidence>
<protein>
    <submittedName>
        <fullName evidence="1">Uncharacterized protein</fullName>
    </submittedName>
</protein>
<dbReference type="OrthoDB" id="7508352at2"/>
<comment type="caution">
    <text evidence="1">The sequence shown here is derived from an EMBL/GenBank/DDBJ whole genome shotgun (WGS) entry which is preliminary data.</text>
</comment>
<dbReference type="RefSeq" id="WP_150063852.1">
    <property type="nucleotide sequence ID" value="NZ_JACHII010000025.1"/>
</dbReference>
<dbReference type="Proteomes" id="UP000324065">
    <property type="component" value="Unassembled WGS sequence"/>
</dbReference>
<reference evidence="1 2" key="1">
    <citation type="submission" date="2019-09" db="EMBL/GenBank/DDBJ databases">
        <title>Genome sequence of Roseospira marina, one of the more divergent members of the non-sulfur purple photosynthetic bacterial family, the Rhodospirillaceae.</title>
        <authorList>
            <person name="Meyer T."/>
            <person name="Kyndt J."/>
        </authorList>
    </citation>
    <scope>NUCLEOTIDE SEQUENCE [LARGE SCALE GENOMIC DNA]</scope>
    <source>
        <strain evidence="1 2">DSM 15113</strain>
    </source>
</reference>
<dbReference type="EMBL" id="VWPJ01000025">
    <property type="protein sequence ID" value="KAA5604005.1"/>
    <property type="molecule type" value="Genomic_DNA"/>
</dbReference>
<evidence type="ECO:0000313" key="1">
    <source>
        <dbReference type="EMBL" id="KAA5604005.1"/>
    </source>
</evidence>
<name>A0A5M6I874_9PROT</name>
<sequence length="148" mass="16944">MNDNERERLAYERILLQSLVAHMSWTEPRFVNHLKDRFVAPMAQAIRDHDRTTADDRGNDFIRSILRIIERPSPDIQDEAQVEAADTGGDGGTLLPKSTSFTKKLSADRVDIIETDEAWEVRVDDIFWGDYFDKESAHVAADLVRQSL</sequence>